<reference evidence="4 5" key="1">
    <citation type="submission" date="2015-01" db="EMBL/GenBank/DDBJ databases">
        <title>Genome of Sphingomonas taxi strain 30a.</title>
        <authorList>
            <person name="Eevers N."/>
            <person name="Van Hamme J."/>
            <person name="Bottos E."/>
            <person name="Weyens N."/>
            <person name="Vangronsveld J."/>
        </authorList>
    </citation>
    <scope>NUCLEOTIDE SEQUENCE [LARGE SCALE GENOMIC DNA]</scope>
    <source>
        <strain evidence="4 5">30a</strain>
    </source>
</reference>
<organism evidence="4 5">
    <name type="scientific">Sphingomonas melonis</name>
    <dbReference type="NCBI Taxonomy" id="152682"/>
    <lineage>
        <taxon>Bacteria</taxon>
        <taxon>Pseudomonadati</taxon>
        <taxon>Pseudomonadota</taxon>
        <taxon>Alphaproteobacteria</taxon>
        <taxon>Sphingomonadales</taxon>
        <taxon>Sphingomonadaceae</taxon>
        <taxon>Sphingomonas</taxon>
    </lineage>
</organism>
<dbReference type="AlphaFoldDB" id="A0A0D1MCS2"/>
<proteinExistence type="predicted"/>
<dbReference type="PANTHER" id="PTHR23077">
    <property type="entry name" value="AAA-FAMILY ATPASE"/>
    <property type="match status" value="1"/>
</dbReference>
<dbReference type="InterPro" id="IPR003959">
    <property type="entry name" value="ATPase_AAA_core"/>
</dbReference>
<dbReference type="SUPFAM" id="SSF52540">
    <property type="entry name" value="P-loop containing nucleoside triphosphate hydrolases"/>
    <property type="match status" value="2"/>
</dbReference>
<comment type="caution">
    <text evidence="4">The sequence shown here is derived from an EMBL/GenBank/DDBJ whole genome shotgun (WGS) entry which is preliminary data.</text>
</comment>
<evidence type="ECO:0000313" key="4">
    <source>
        <dbReference type="EMBL" id="KIU30180.1"/>
    </source>
</evidence>
<keyword evidence="1" id="KW-0547">Nucleotide-binding</keyword>
<dbReference type="SMART" id="SM00382">
    <property type="entry name" value="AAA"/>
    <property type="match status" value="2"/>
</dbReference>
<dbReference type="EMBL" id="JXTP01000006">
    <property type="protein sequence ID" value="KIU30180.1"/>
    <property type="molecule type" value="Genomic_DNA"/>
</dbReference>
<keyword evidence="2" id="KW-0067">ATP-binding</keyword>
<dbReference type="Proteomes" id="UP000033203">
    <property type="component" value="Unassembled WGS sequence"/>
</dbReference>
<dbReference type="InterPro" id="IPR027417">
    <property type="entry name" value="P-loop_NTPase"/>
</dbReference>
<dbReference type="Gene3D" id="3.40.50.300">
    <property type="entry name" value="P-loop containing nucleotide triphosphate hydrolases"/>
    <property type="match status" value="2"/>
</dbReference>
<evidence type="ECO:0000259" key="3">
    <source>
        <dbReference type="SMART" id="SM00382"/>
    </source>
</evidence>
<evidence type="ECO:0000313" key="5">
    <source>
        <dbReference type="Proteomes" id="UP000033203"/>
    </source>
</evidence>
<dbReference type="PATRIC" id="fig|1549858.7.peg.3744"/>
<dbReference type="InterPro" id="IPR003593">
    <property type="entry name" value="AAA+_ATPase"/>
</dbReference>
<dbReference type="GO" id="GO:0016887">
    <property type="term" value="F:ATP hydrolysis activity"/>
    <property type="evidence" value="ECO:0007669"/>
    <property type="project" value="InterPro"/>
</dbReference>
<gene>
    <name evidence="4" type="ORF">SR41_00650</name>
</gene>
<evidence type="ECO:0000256" key="1">
    <source>
        <dbReference type="ARBA" id="ARBA00022741"/>
    </source>
</evidence>
<dbReference type="CDD" id="cd19481">
    <property type="entry name" value="RecA-like_protease"/>
    <property type="match status" value="1"/>
</dbReference>
<dbReference type="PANTHER" id="PTHR23077:SF171">
    <property type="entry name" value="NUCLEAR VALOSIN-CONTAINING PROTEIN-LIKE"/>
    <property type="match status" value="1"/>
</dbReference>
<sequence length="652" mass="69467">MDELDIVRGLMLRTAGALPATAPLAKALLEWAEPHRPCLLTDMEGEWNWEGLLTGLATPRGGPVRAEALELAGTLARLLGLSPVDAALLRLMVACDRLPRVGALARLLSRHGHDLPQLLGEMAGAGAEDADRAARRGAVTRLGLACFTATREGEADVEIRWTLQRLLDRAPASEEAMLDTLVGRRQAATLGLDAFAHVEPIDFLVRLLRGALGEAAAGVNILIYGPPGTGKTELARTLAAAAGAALHGVGEADEDGEEPRRWERVAALALAQRLLGGRGPAVLLFDEMEDLIGDASPSADGDWFSRREGSKVFVNRLLEANPVPVIWTTNAIGNVDAAILRRMSFVLRLDLPSRAAAAAMLDRVAREERVSPGPAFATLLDAAPEAATVLRMAARAGKLAGEEDGGTVAAEALVRALRGGTLPPPGPAAFDLDLFETDRPVDRLFAAMANGGASDVSLLLTGPPGTGKTAFAHHLARALDRPLLVKRASDLLSKWVGETEAQIADAFAEARRREAVLLFDEADSLLFDRSTARTSWEVGQVNELLTWLDLHPLPVVAATNHEAGLDPATLRRFVFKLRLKPLGAERAAAAFLRFFGEPAPACLRAVEGLTPGDFAVVARQLRFWPAADAADLVTRLRAEVVARPGMSVRLGF</sequence>
<feature type="domain" description="AAA+ ATPase" evidence="3">
    <location>
        <begin position="217"/>
        <end position="350"/>
    </location>
</feature>
<name>A0A0D1MCS2_9SPHN</name>
<dbReference type="InterPro" id="IPR050168">
    <property type="entry name" value="AAA_ATPase_domain"/>
</dbReference>
<dbReference type="Pfam" id="PF00004">
    <property type="entry name" value="AAA"/>
    <property type="match status" value="2"/>
</dbReference>
<accession>A0A0D1MCS2</accession>
<feature type="domain" description="AAA+ ATPase" evidence="3">
    <location>
        <begin position="454"/>
        <end position="579"/>
    </location>
</feature>
<evidence type="ECO:0000256" key="2">
    <source>
        <dbReference type="ARBA" id="ARBA00022840"/>
    </source>
</evidence>
<dbReference type="GO" id="GO:0005524">
    <property type="term" value="F:ATP binding"/>
    <property type="evidence" value="ECO:0007669"/>
    <property type="project" value="UniProtKB-KW"/>
</dbReference>
<protein>
    <submittedName>
        <fullName evidence="4">ATPase AAA</fullName>
    </submittedName>
</protein>